<dbReference type="Proteomes" id="UP000195918">
    <property type="component" value="Unassembled WGS sequence"/>
</dbReference>
<gene>
    <name evidence="1" type="ORF">FM121_13035</name>
</gene>
<dbReference type="AlphaFoldDB" id="A0A1X6WRW3"/>
<name>A0A1X6WRW3_9ENTE</name>
<keyword evidence="2" id="KW-1185">Reference proteome</keyword>
<dbReference type="EMBL" id="FWFD01000018">
    <property type="protein sequence ID" value="SLM87015.1"/>
    <property type="molecule type" value="Genomic_DNA"/>
</dbReference>
<reference evidence="2" key="1">
    <citation type="submission" date="2017-02" db="EMBL/GenBank/DDBJ databases">
        <authorList>
            <person name="Dridi B."/>
        </authorList>
    </citation>
    <scope>NUCLEOTIDE SEQUENCE [LARGE SCALE GENOMIC DNA]</scope>
    <source>
        <strain evidence="2">bH819</strain>
    </source>
</reference>
<accession>A0A1X6WRW3</accession>
<proteinExistence type="predicted"/>
<sequence length="91" mass="10653">MLQLSDEARFIIIQQFTDETVPNGTVIHPKKKEKKKGSLTKEIQQLIHDYTELEIEIDLAPYEEAEKFLRKLAVGEPYNEFINSLLRPYMS</sequence>
<organism evidence="1 2">
    <name type="scientific">Vagococcus fluvialis bH819</name>
    <dbReference type="NCBI Taxonomy" id="1255619"/>
    <lineage>
        <taxon>Bacteria</taxon>
        <taxon>Bacillati</taxon>
        <taxon>Bacillota</taxon>
        <taxon>Bacilli</taxon>
        <taxon>Lactobacillales</taxon>
        <taxon>Enterococcaceae</taxon>
        <taxon>Vagococcus</taxon>
    </lineage>
</organism>
<protein>
    <submittedName>
        <fullName evidence="1">LtrD-related protein, putative</fullName>
    </submittedName>
</protein>
<evidence type="ECO:0000313" key="1">
    <source>
        <dbReference type="EMBL" id="SLM87015.1"/>
    </source>
</evidence>
<dbReference type="OrthoDB" id="2192641at2"/>
<evidence type="ECO:0000313" key="2">
    <source>
        <dbReference type="Proteomes" id="UP000195918"/>
    </source>
</evidence>
<dbReference type="RefSeq" id="WP_086952640.1">
    <property type="nucleotide sequence ID" value="NZ_FWFD01000018.1"/>
</dbReference>